<evidence type="ECO:0008006" key="3">
    <source>
        <dbReference type="Google" id="ProtNLM"/>
    </source>
</evidence>
<organism evidence="1 2">
    <name type="scientific">Algibacter mikhailovii</name>
    <dbReference type="NCBI Taxonomy" id="425498"/>
    <lineage>
        <taxon>Bacteria</taxon>
        <taxon>Pseudomonadati</taxon>
        <taxon>Bacteroidota</taxon>
        <taxon>Flavobacteriia</taxon>
        <taxon>Flavobacteriales</taxon>
        <taxon>Flavobacteriaceae</taxon>
        <taxon>Algibacter</taxon>
    </lineage>
</organism>
<reference evidence="1" key="2">
    <citation type="submission" date="2020-09" db="EMBL/GenBank/DDBJ databases">
        <authorList>
            <person name="Sun Q."/>
            <person name="Kim S."/>
        </authorList>
    </citation>
    <scope>NUCLEOTIDE SEQUENCE</scope>
    <source>
        <strain evidence="1">KCTC 12710</strain>
    </source>
</reference>
<gene>
    <name evidence="1" type="ORF">GCM10007028_24860</name>
</gene>
<dbReference type="Proteomes" id="UP000636004">
    <property type="component" value="Unassembled WGS sequence"/>
</dbReference>
<dbReference type="AlphaFoldDB" id="A0A918R526"/>
<proteinExistence type="predicted"/>
<dbReference type="RefSeq" id="WP_189361135.1">
    <property type="nucleotide sequence ID" value="NZ_BMWZ01000005.1"/>
</dbReference>
<reference evidence="1" key="1">
    <citation type="journal article" date="2014" name="Int. J. Syst. Evol. Microbiol.">
        <title>Complete genome sequence of Corynebacterium casei LMG S-19264T (=DSM 44701T), isolated from a smear-ripened cheese.</title>
        <authorList>
            <consortium name="US DOE Joint Genome Institute (JGI-PGF)"/>
            <person name="Walter F."/>
            <person name="Albersmeier A."/>
            <person name="Kalinowski J."/>
            <person name="Ruckert C."/>
        </authorList>
    </citation>
    <scope>NUCLEOTIDE SEQUENCE</scope>
    <source>
        <strain evidence="1">KCTC 12710</strain>
    </source>
</reference>
<evidence type="ECO:0000313" key="2">
    <source>
        <dbReference type="Proteomes" id="UP000636004"/>
    </source>
</evidence>
<dbReference type="EMBL" id="BMWZ01000005">
    <property type="protein sequence ID" value="GGZ85619.1"/>
    <property type="molecule type" value="Genomic_DNA"/>
</dbReference>
<sequence length="396" mass="45614">MIFISFIGLLSCVEEFVPESITFEDLLVVEASLTNEIKHHEMKLSRTFQFSEEPVVENQARVRVIDDMQNEYVFNETESGTYVSAIEFGVVPERIYTLKIVTKNNKSYSSIAVKPPSDTAQISDVSFVNDTNSDGIEGISILVDSYDPTGNSEYYRYDFEETQRIVAPFYADNDMVIVSDTPPFKVELKRRTEEKRTCYKTTISKSQIVQTQTKFLAEDRVTKFPVKFISKTDSIIRDRYSILVKQYVQNFEAYTYFQNLNDFSSSENVFSENQPGFIESNIISDTNPNEKILGFFEINSVSEKRLFIDHQEAFPNENQLPYFVECATSTPYLTDPEDPSKSPLIEMIKDDVIRFWLVNEDFFGNPIENPPYTVINTPCGDCTFYASNVKPDFWVD</sequence>
<protein>
    <recommendedName>
        <fullName evidence="3">DUF4249 domain-containing protein</fullName>
    </recommendedName>
</protein>
<comment type="caution">
    <text evidence="1">The sequence shown here is derived from an EMBL/GenBank/DDBJ whole genome shotgun (WGS) entry which is preliminary data.</text>
</comment>
<dbReference type="Pfam" id="PF14054">
    <property type="entry name" value="DUF4249"/>
    <property type="match status" value="1"/>
</dbReference>
<keyword evidence="2" id="KW-1185">Reference proteome</keyword>
<accession>A0A918R526</accession>
<name>A0A918R526_9FLAO</name>
<evidence type="ECO:0000313" key="1">
    <source>
        <dbReference type="EMBL" id="GGZ85619.1"/>
    </source>
</evidence>
<dbReference type="InterPro" id="IPR025345">
    <property type="entry name" value="DUF4249"/>
</dbReference>